<name>A0A558CS76_9GAMM</name>
<protein>
    <submittedName>
        <fullName evidence="1">Uncharacterized protein</fullName>
    </submittedName>
</protein>
<comment type="caution">
    <text evidence="1">The sequence shown here is derived from an EMBL/GenBank/DDBJ whole genome shotgun (WGS) entry which is preliminary data.</text>
</comment>
<accession>A0A558CS76</accession>
<dbReference type="EMBL" id="VMRY01000087">
    <property type="protein sequence ID" value="TVT51618.1"/>
    <property type="molecule type" value="Genomic_DNA"/>
</dbReference>
<proteinExistence type="predicted"/>
<gene>
    <name evidence="1" type="ORF">FHK82_15320</name>
</gene>
<reference evidence="1 2" key="1">
    <citation type="submission" date="2019-07" db="EMBL/GenBank/DDBJ databases">
        <title>The pathways for chlorine oxyanion respiration interact through the shared metabolite chlorate.</title>
        <authorList>
            <person name="Barnum T.P."/>
            <person name="Cheng Y."/>
            <person name="Hill K.A."/>
            <person name="Lucas L.N."/>
            <person name="Carlson H.K."/>
            <person name="Coates J.D."/>
        </authorList>
    </citation>
    <scope>NUCLEOTIDE SEQUENCE [LARGE SCALE GENOMIC DNA]</scope>
    <source>
        <strain evidence="1">BK-3</strain>
    </source>
</reference>
<sequence>MSAHMNFSVVGETTSFVTPLPVANNDAVADTEVLVVQIPDGCWEPVDFLEGDEFGTPSQLLATLYINTCPMHFEAYLVDEQGIIADPKHQKAIAQVKMALRDDEPWKTFQYGNRDYVMIAIPFGMGR</sequence>
<dbReference type="Proteomes" id="UP000317355">
    <property type="component" value="Unassembled WGS sequence"/>
</dbReference>
<dbReference type="AlphaFoldDB" id="A0A558CS76"/>
<evidence type="ECO:0000313" key="1">
    <source>
        <dbReference type="EMBL" id="TVT51618.1"/>
    </source>
</evidence>
<evidence type="ECO:0000313" key="2">
    <source>
        <dbReference type="Proteomes" id="UP000317355"/>
    </source>
</evidence>
<organism evidence="1 2">
    <name type="scientific">Sedimenticola thiotaurini</name>
    <dbReference type="NCBI Taxonomy" id="1543721"/>
    <lineage>
        <taxon>Bacteria</taxon>
        <taxon>Pseudomonadati</taxon>
        <taxon>Pseudomonadota</taxon>
        <taxon>Gammaproteobacteria</taxon>
        <taxon>Chromatiales</taxon>
        <taxon>Sedimenticolaceae</taxon>
        <taxon>Sedimenticola</taxon>
    </lineage>
</organism>